<dbReference type="EMBL" id="CAMGYJ010000005">
    <property type="protein sequence ID" value="CAI0425004.1"/>
    <property type="molecule type" value="Genomic_DNA"/>
</dbReference>
<accession>A0AAV0KRH1</accession>
<feature type="transmembrane region" description="Helical" evidence="1">
    <location>
        <begin position="63"/>
        <end position="85"/>
    </location>
</feature>
<reference evidence="2" key="1">
    <citation type="submission" date="2022-08" db="EMBL/GenBank/DDBJ databases">
        <authorList>
            <person name="Gutierrez-Valencia J."/>
        </authorList>
    </citation>
    <scope>NUCLEOTIDE SEQUENCE</scope>
</reference>
<keyword evidence="1" id="KW-0812">Transmembrane</keyword>
<feature type="transmembrane region" description="Helical" evidence="1">
    <location>
        <begin position="20"/>
        <end position="43"/>
    </location>
</feature>
<sequence>MPPQPSRFFLSFLVLRTRDPSGFFVSAISSSPLSPLSFPILMFLTSASRERKPKPISCRRHPLLLLVFFLLPNPRELIILFHFLIEILIRISNPMASTRTTVRKDALINFNRLERCRSRLAERREINHHRRQTTMAEKKTCRRRRTYPSAMVDES</sequence>
<dbReference type="AlphaFoldDB" id="A0AAV0KRH1"/>
<keyword evidence="3" id="KW-1185">Reference proteome</keyword>
<keyword evidence="1" id="KW-0472">Membrane</keyword>
<evidence type="ECO:0000313" key="2">
    <source>
        <dbReference type="EMBL" id="CAI0425004.1"/>
    </source>
</evidence>
<name>A0AAV0KRH1_9ROSI</name>
<comment type="caution">
    <text evidence="2">The sequence shown here is derived from an EMBL/GenBank/DDBJ whole genome shotgun (WGS) entry which is preliminary data.</text>
</comment>
<proteinExistence type="predicted"/>
<organism evidence="2 3">
    <name type="scientific">Linum tenue</name>
    <dbReference type="NCBI Taxonomy" id="586396"/>
    <lineage>
        <taxon>Eukaryota</taxon>
        <taxon>Viridiplantae</taxon>
        <taxon>Streptophyta</taxon>
        <taxon>Embryophyta</taxon>
        <taxon>Tracheophyta</taxon>
        <taxon>Spermatophyta</taxon>
        <taxon>Magnoliopsida</taxon>
        <taxon>eudicotyledons</taxon>
        <taxon>Gunneridae</taxon>
        <taxon>Pentapetalae</taxon>
        <taxon>rosids</taxon>
        <taxon>fabids</taxon>
        <taxon>Malpighiales</taxon>
        <taxon>Linaceae</taxon>
        <taxon>Linum</taxon>
    </lineage>
</organism>
<evidence type="ECO:0000256" key="1">
    <source>
        <dbReference type="SAM" id="Phobius"/>
    </source>
</evidence>
<keyword evidence="1" id="KW-1133">Transmembrane helix</keyword>
<evidence type="ECO:0000313" key="3">
    <source>
        <dbReference type="Proteomes" id="UP001154282"/>
    </source>
</evidence>
<gene>
    <name evidence="2" type="ORF">LITE_LOCUS20171</name>
</gene>
<dbReference type="Proteomes" id="UP001154282">
    <property type="component" value="Unassembled WGS sequence"/>
</dbReference>
<protein>
    <submittedName>
        <fullName evidence="2">Uncharacterized protein</fullName>
    </submittedName>
</protein>